<dbReference type="InterPro" id="IPR036388">
    <property type="entry name" value="WH-like_DNA-bd_sf"/>
</dbReference>
<keyword evidence="4" id="KW-1185">Reference proteome</keyword>
<evidence type="ECO:0000256" key="2">
    <source>
        <dbReference type="ARBA" id="ARBA00023163"/>
    </source>
</evidence>
<reference evidence="3" key="1">
    <citation type="submission" date="2016-10" db="EMBL/GenBank/DDBJ databases">
        <authorList>
            <person name="Varghese N."/>
            <person name="Submissions S."/>
        </authorList>
    </citation>
    <scope>NUCLEOTIDE SEQUENCE [LARGE SCALE GENOMIC DNA]</scope>
    <source>
        <strain evidence="3">YR281</strain>
    </source>
</reference>
<proteinExistence type="predicted"/>
<keyword evidence="3" id="KW-0238">DNA-binding</keyword>
<gene>
    <name evidence="3" type="ORF">SAMN04487926_1458</name>
</gene>
<accession>A0A7Z7BJ22</accession>
<organism evidence="3 4">
    <name type="scientific">Paraburkholderia steynii</name>
    <dbReference type="NCBI Taxonomy" id="1245441"/>
    <lineage>
        <taxon>Bacteria</taxon>
        <taxon>Pseudomonadati</taxon>
        <taxon>Pseudomonadota</taxon>
        <taxon>Betaproteobacteria</taxon>
        <taxon>Burkholderiales</taxon>
        <taxon>Burkholderiaceae</taxon>
        <taxon>Paraburkholderia</taxon>
    </lineage>
</organism>
<evidence type="ECO:0000313" key="4">
    <source>
        <dbReference type="Proteomes" id="UP000198900"/>
    </source>
</evidence>
<evidence type="ECO:0000313" key="3">
    <source>
        <dbReference type="EMBL" id="SDJ35989.1"/>
    </source>
</evidence>
<dbReference type="Gene3D" id="1.10.10.10">
    <property type="entry name" value="Winged helix-like DNA-binding domain superfamily/Winged helix DNA-binding domain"/>
    <property type="match status" value="1"/>
</dbReference>
<dbReference type="InterPro" id="IPR029016">
    <property type="entry name" value="GAF-like_dom_sf"/>
</dbReference>
<dbReference type="EMBL" id="FNDI01000045">
    <property type="protein sequence ID" value="SDJ35989.1"/>
    <property type="molecule type" value="Genomic_DNA"/>
</dbReference>
<dbReference type="InterPro" id="IPR036390">
    <property type="entry name" value="WH_DNA-bd_sf"/>
</dbReference>
<keyword evidence="2" id="KW-0804">Transcription</keyword>
<dbReference type="Gene3D" id="3.30.450.40">
    <property type="match status" value="1"/>
</dbReference>
<sequence>MGTDGISCAGAGGRGPAYGSKFLLALEILELHRPGVRALTAEEVAARVGASVIVVRRMLFRLVSLGYIEALAGSRRYWPTNRFDWISDARFGTDDIAGEELPPPLAPQALTALFVGRQRASVTVAVRSGLRMYPVALWSSADTHNGTPFRSAEAIYRTPLGLAWLWAESSERRESLIAQIKLVATARDLAQLYQAFAQFEMHGGYCLVPGSDNEVVLVAPVRRDGGVVAAVACVADRSRGLERVLRNAADAVADSMIAAR</sequence>
<protein>
    <submittedName>
        <fullName evidence="3">DNA-binding transcriptional regulator, IclR family</fullName>
    </submittedName>
</protein>
<dbReference type="Proteomes" id="UP000198900">
    <property type="component" value="Unassembled WGS sequence"/>
</dbReference>
<evidence type="ECO:0000256" key="1">
    <source>
        <dbReference type="ARBA" id="ARBA00023015"/>
    </source>
</evidence>
<comment type="caution">
    <text evidence="3">The sequence shown here is derived from an EMBL/GenBank/DDBJ whole genome shotgun (WGS) entry which is preliminary data.</text>
</comment>
<dbReference type="SUPFAM" id="SSF55781">
    <property type="entry name" value="GAF domain-like"/>
    <property type="match status" value="1"/>
</dbReference>
<keyword evidence="1" id="KW-0805">Transcription regulation</keyword>
<dbReference type="GO" id="GO:0003677">
    <property type="term" value="F:DNA binding"/>
    <property type="evidence" value="ECO:0007669"/>
    <property type="project" value="UniProtKB-KW"/>
</dbReference>
<dbReference type="SUPFAM" id="SSF46785">
    <property type="entry name" value="Winged helix' DNA-binding domain"/>
    <property type="match status" value="1"/>
</dbReference>
<name>A0A7Z7BJ22_9BURK</name>
<dbReference type="AlphaFoldDB" id="A0A7Z7BJ22"/>